<accession>A0A376LLA5</accession>
<dbReference type="AlphaFoldDB" id="A0A376LLA5"/>
<organism evidence="1 2">
    <name type="scientific">Escherichia coli</name>
    <dbReference type="NCBI Taxonomy" id="562"/>
    <lineage>
        <taxon>Bacteria</taxon>
        <taxon>Pseudomonadati</taxon>
        <taxon>Pseudomonadota</taxon>
        <taxon>Gammaproteobacteria</taxon>
        <taxon>Enterobacterales</taxon>
        <taxon>Enterobacteriaceae</taxon>
        <taxon>Escherichia</taxon>
    </lineage>
</organism>
<proteinExistence type="predicted"/>
<name>A0A376LLA5_ECOLX</name>
<protein>
    <submittedName>
        <fullName evidence="1">Uncharacterized protein</fullName>
    </submittedName>
</protein>
<evidence type="ECO:0000313" key="2">
    <source>
        <dbReference type="Proteomes" id="UP000254877"/>
    </source>
</evidence>
<reference evidence="1 2" key="1">
    <citation type="submission" date="2018-06" db="EMBL/GenBank/DDBJ databases">
        <authorList>
            <consortium name="Pathogen Informatics"/>
            <person name="Doyle S."/>
        </authorList>
    </citation>
    <scope>NUCLEOTIDE SEQUENCE [LARGE SCALE GENOMIC DNA]</scope>
    <source>
        <strain evidence="1 2">NCTC7928</strain>
    </source>
</reference>
<dbReference type="EMBL" id="UGAB01000002">
    <property type="protein sequence ID" value="STF45039.1"/>
    <property type="molecule type" value="Genomic_DNA"/>
</dbReference>
<dbReference type="Proteomes" id="UP000254877">
    <property type="component" value="Unassembled WGS sequence"/>
</dbReference>
<gene>
    <name evidence="1" type="ORF">NCTC7928_05797</name>
</gene>
<sequence length="75" mass="7912">MTLVAGCGASALSGLGNERFVGMIRRVSVASGNGANAPSVNREITAIHQQIQRLGIGNHIAINQIDADARKRIHH</sequence>
<evidence type="ECO:0000313" key="1">
    <source>
        <dbReference type="EMBL" id="STF45039.1"/>
    </source>
</evidence>